<name>A0A9X1D9H5_9SPHN</name>
<dbReference type="AlphaFoldDB" id="A0A9X1D9H5"/>
<evidence type="ECO:0000313" key="2">
    <source>
        <dbReference type="EMBL" id="MBT2185928.1"/>
    </source>
</evidence>
<keyword evidence="3" id="KW-1185">Reference proteome</keyword>
<dbReference type="EMBL" id="JAHGAW010000002">
    <property type="protein sequence ID" value="MBT2185928.1"/>
    <property type="molecule type" value="Genomic_DNA"/>
</dbReference>
<comment type="caution">
    <text evidence="2">The sequence shown here is derived from an EMBL/GenBank/DDBJ whole genome shotgun (WGS) entry which is preliminary data.</text>
</comment>
<dbReference type="GO" id="GO:0016757">
    <property type="term" value="F:glycosyltransferase activity"/>
    <property type="evidence" value="ECO:0007669"/>
    <property type="project" value="UniProtKB-KW"/>
</dbReference>
<proteinExistence type="predicted"/>
<feature type="domain" description="Glycosyltransferase 2-like" evidence="1">
    <location>
        <begin position="3"/>
        <end position="133"/>
    </location>
</feature>
<sequence>MAVAIFAHNEARRIAACLASLPLDRGDIAFHLLINGSTDGTARIARATTARHGNLTIHELTLGGKARTWNRFVYDILPEAIPPTVVFMDGDAEIAAGSLDALAQALIDQPRALAIAGLPLNGRGRLAYQAMIRREGGLFGDLYALRGSFLQRIRDAGYRLPLDLIGDDGLVAAWAATDLCKDENWDRGRLGHADAAGFLCEPVSPHHPSSWRLQFKRMIAYSVRHFQGRIISHIMGETGPAGLPERLSSLYADWLPRFRPRRGPVNALFDRLALARMRRAMEATGSA</sequence>
<dbReference type="Proteomes" id="UP001138757">
    <property type="component" value="Unassembled WGS sequence"/>
</dbReference>
<dbReference type="Pfam" id="PF00535">
    <property type="entry name" value="Glycos_transf_2"/>
    <property type="match status" value="1"/>
</dbReference>
<gene>
    <name evidence="2" type="ORF">KK488_03110</name>
</gene>
<organism evidence="2 3">
    <name type="scientific">Sphingobium nicotianae</name>
    <dbReference type="NCBI Taxonomy" id="2782607"/>
    <lineage>
        <taxon>Bacteria</taxon>
        <taxon>Pseudomonadati</taxon>
        <taxon>Pseudomonadota</taxon>
        <taxon>Alphaproteobacteria</taxon>
        <taxon>Sphingomonadales</taxon>
        <taxon>Sphingomonadaceae</taxon>
        <taxon>Sphingobium</taxon>
    </lineage>
</organism>
<dbReference type="Gene3D" id="3.90.550.10">
    <property type="entry name" value="Spore Coat Polysaccharide Biosynthesis Protein SpsA, Chain A"/>
    <property type="match status" value="1"/>
</dbReference>
<keyword evidence="2" id="KW-0808">Transferase</keyword>
<accession>A0A9X1D9H5</accession>
<dbReference type="InterPro" id="IPR001173">
    <property type="entry name" value="Glyco_trans_2-like"/>
</dbReference>
<dbReference type="InterPro" id="IPR029044">
    <property type="entry name" value="Nucleotide-diphossugar_trans"/>
</dbReference>
<keyword evidence="2" id="KW-0328">Glycosyltransferase</keyword>
<reference evidence="2" key="1">
    <citation type="submission" date="2021-05" db="EMBL/GenBank/DDBJ databases">
        <title>Genome of Sphingobium sp. strain.</title>
        <authorList>
            <person name="Fan R."/>
        </authorList>
    </citation>
    <scope>NUCLEOTIDE SEQUENCE</scope>
    <source>
        <strain evidence="2">H33</strain>
    </source>
</reference>
<dbReference type="EC" id="2.4.-.-" evidence="2"/>
<evidence type="ECO:0000259" key="1">
    <source>
        <dbReference type="Pfam" id="PF00535"/>
    </source>
</evidence>
<protein>
    <submittedName>
        <fullName evidence="2">Glycosyltransferase</fullName>
        <ecNumber evidence="2">2.4.-.-</ecNumber>
    </submittedName>
</protein>
<evidence type="ECO:0000313" key="3">
    <source>
        <dbReference type="Proteomes" id="UP001138757"/>
    </source>
</evidence>
<dbReference type="SUPFAM" id="SSF53448">
    <property type="entry name" value="Nucleotide-diphospho-sugar transferases"/>
    <property type="match status" value="1"/>
</dbReference>